<dbReference type="Proteomes" id="UP001429745">
    <property type="component" value="Unassembled WGS sequence"/>
</dbReference>
<reference evidence="1 2" key="1">
    <citation type="submission" date="2020-04" db="EMBL/GenBank/DDBJ databases">
        <title>CFH 90308 Microbacterium sp.</title>
        <authorList>
            <person name="Nie G."/>
            <person name="Ming H."/>
            <person name="Xia T."/>
        </authorList>
    </citation>
    <scope>NUCLEOTIDE SEQUENCE [LARGE SCALE GENOMIC DNA]</scope>
    <source>
        <strain evidence="1 2">CFH 90308</strain>
    </source>
</reference>
<accession>A0ABX1KA97</accession>
<name>A0ABX1KA97_9MICO</name>
<protein>
    <submittedName>
        <fullName evidence="1">Acyl-CoA carboxylase subunit epsilon</fullName>
    </submittedName>
</protein>
<dbReference type="Pfam" id="PF13822">
    <property type="entry name" value="ACC_epsilon"/>
    <property type="match status" value="1"/>
</dbReference>
<sequence length="76" mass="8430">MTIADDDIERVTIDVRRGSPTEDELAALIAVVTEAYTGEAAEAVADDRRSRSAWELSQRALRQPLRRDLGWGRFGG</sequence>
<proteinExistence type="predicted"/>
<organism evidence="1 2">
    <name type="scientific">Microbacterium salsuginis</name>
    <dbReference type="NCBI Taxonomy" id="2722803"/>
    <lineage>
        <taxon>Bacteria</taxon>
        <taxon>Bacillati</taxon>
        <taxon>Actinomycetota</taxon>
        <taxon>Actinomycetes</taxon>
        <taxon>Micrococcales</taxon>
        <taxon>Microbacteriaceae</taxon>
        <taxon>Microbacterium</taxon>
    </lineage>
</organism>
<evidence type="ECO:0000313" key="2">
    <source>
        <dbReference type="Proteomes" id="UP001429745"/>
    </source>
</evidence>
<dbReference type="EMBL" id="JABACI010000002">
    <property type="protein sequence ID" value="NLP83938.1"/>
    <property type="molecule type" value="Genomic_DNA"/>
</dbReference>
<keyword evidence="2" id="KW-1185">Reference proteome</keyword>
<evidence type="ECO:0000313" key="1">
    <source>
        <dbReference type="EMBL" id="NLP83938.1"/>
    </source>
</evidence>
<dbReference type="InterPro" id="IPR032716">
    <property type="entry name" value="ACC_epsilon"/>
</dbReference>
<comment type="caution">
    <text evidence="1">The sequence shown here is derived from an EMBL/GenBank/DDBJ whole genome shotgun (WGS) entry which is preliminary data.</text>
</comment>
<gene>
    <name evidence="1" type="ORF">HF576_08765</name>
</gene>
<dbReference type="RefSeq" id="WP_168912419.1">
    <property type="nucleotide sequence ID" value="NZ_JABACI010000002.1"/>
</dbReference>